<dbReference type="NCBIfam" id="TIGR00044">
    <property type="entry name" value="YggS family pyridoxal phosphate-dependent enzyme"/>
    <property type="match status" value="1"/>
</dbReference>
<dbReference type="HAMAP" id="MF_02087">
    <property type="entry name" value="PLP_homeostasis"/>
    <property type="match status" value="1"/>
</dbReference>
<dbReference type="InterPro" id="IPR029066">
    <property type="entry name" value="PLP-binding_barrel"/>
</dbReference>
<dbReference type="SUPFAM" id="SSF51419">
    <property type="entry name" value="PLP-binding barrel"/>
    <property type="match status" value="1"/>
</dbReference>
<keyword evidence="7" id="KW-1185">Reference proteome</keyword>
<dbReference type="EMBL" id="PIPM01000012">
    <property type="protein sequence ID" value="RUO29466.1"/>
    <property type="molecule type" value="Genomic_DNA"/>
</dbReference>
<evidence type="ECO:0000256" key="4">
    <source>
        <dbReference type="RuleBase" id="RU004514"/>
    </source>
</evidence>
<gene>
    <name evidence="6" type="ORF">CWE11_09980</name>
</gene>
<dbReference type="CDD" id="cd06824">
    <property type="entry name" value="PLPDE_III_Yggs_like"/>
    <property type="match status" value="1"/>
</dbReference>
<reference evidence="6 7" key="1">
    <citation type="journal article" date="2011" name="Front. Microbiol.">
        <title>Genomic signatures of strain selection and enhancement in Bacillus atrophaeus var. globigii, a historical biowarfare simulant.</title>
        <authorList>
            <person name="Gibbons H.S."/>
            <person name="Broomall S.M."/>
            <person name="McNew L.A."/>
            <person name="Daligault H."/>
            <person name="Chapman C."/>
            <person name="Bruce D."/>
            <person name="Karavis M."/>
            <person name="Krepps M."/>
            <person name="McGregor P.A."/>
            <person name="Hong C."/>
            <person name="Park K.H."/>
            <person name="Akmal A."/>
            <person name="Feldman A."/>
            <person name="Lin J.S."/>
            <person name="Chang W.E."/>
            <person name="Higgs B.W."/>
            <person name="Demirev P."/>
            <person name="Lindquist J."/>
            <person name="Liem A."/>
            <person name="Fochler E."/>
            <person name="Read T.D."/>
            <person name="Tapia R."/>
            <person name="Johnson S."/>
            <person name="Bishop-Lilly K.A."/>
            <person name="Detter C."/>
            <person name="Han C."/>
            <person name="Sozhamannan S."/>
            <person name="Rosenzweig C.N."/>
            <person name="Skowronski E.W."/>
        </authorList>
    </citation>
    <scope>NUCLEOTIDE SEQUENCE [LARGE SCALE GENOMIC DNA]</scope>
    <source>
        <strain evidence="6 7">GYP-17</strain>
    </source>
</reference>
<feature type="domain" description="Alanine racemase N-terminal" evidence="5">
    <location>
        <begin position="12"/>
        <end position="231"/>
    </location>
</feature>
<dbReference type="Proteomes" id="UP000288405">
    <property type="component" value="Unassembled WGS sequence"/>
</dbReference>
<dbReference type="OrthoDB" id="9804072at2"/>
<accession>A0A432WBP0</accession>
<evidence type="ECO:0000256" key="1">
    <source>
        <dbReference type="ARBA" id="ARBA00022898"/>
    </source>
</evidence>
<dbReference type="PIRSF" id="PIRSF004848">
    <property type="entry name" value="YBL036c_PLPDEIII"/>
    <property type="match status" value="1"/>
</dbReference>
<dbReference type="GO" id="GO:0030170">
    <property type="term" value="F:pyridoxal phosphate binding"/>
    <property type="evidence" value="ECO:0007669"/>
    <property type="project" value="UniProtKB-UniRule"/>
</dbReference>
<comment type="cofactor">
    <cofactor evidence="3">
        <name>pyridoxal 5'-phosphate</name>
        <dbReference type="ChEBI" id="CHEBI:597326"/>
    </cofactor>
</comment>
<proteinExistence type="inferred from homology"/>
<evidence type="ECO:0000256" key="2">
    <source>
        <dbReference type="HAMAP-Rule" id="MF_02087"/>
    </source>
</evidence>
<comment type="similarity">
    <text evidence="2 4">Belongs to the pyridoxal phosphate-binding protein YggS/PROSC family.</text>
</comment>
<comment type="caution">
    <text evidence="6">The sequence shown here is derived from an EMBL/GenBank/DDBJ whole genome shotgun (WGS) entry which is preliminary data.</text>
</comment>
<evidence type="ECO:0000256" key="3">
    <source>
        <dbReference type="PIRSR" id="PIRSR004848-1"/>
    </source>
</evidence>
<dbReference type="Gene3D" id="3.20.20.10">
    <property type="entry name" value="Alanine racemase"/>
    <property type="match status" value="1"/>
</dbReference>
<comment type="function">
    <text evidence="2">Pyridoxal 5'-phosphate (PLP)-binding protein, which is involved in PLP homeostasis.</text>
</comment>
<protein>
    <recommendedName>
        <fullName evidence="2">Pyridoxal phosphate homeostasis protein</fullName>
        <shortName evidence="2">PLP homeostasis protein</shortName>
    </recommendedName>
</protein>
<dbReference type="InterPro" id="IPR011078">
    <property type="entry name" value="PyrdxlP_homeostasis"/>
</dbReference>
<organism evidence="6 7">
    <name type="scientific">Aliidiomarina sanyensis</name>
    <dbReference type="NCBI Taxonomy" id="1249555"/>
    <lineage>
        <taxon>Bacteria</taxon>
        <taxon>Pseudomonadati</taxon>
        <taxon>Pseudomonadota</taxon>
        <taxon>Gammaproteobacteria</taxon>
        <taxon>Alteromonadales</taxon>
        <taxon>Idiomarinaceae</taxon>
        <taxon>Aliidiomarina</taxon>
    </lineage>
</organism>
<dbReference type="PANTHER" id="PTHR10146">
    <property type="entry name" value="PROLINE SYNTHETASE CO-TRANSCRIBED BACTERIAL HOMOLOG PROTEIN"/>
    <property type="match status" value="1"/>
</dbReference>
<dbReference type="RefSeq" id="WP_126777471.1">
    <property type="nucleotide sequence ID" value="NZ_PIPM01000012.1"/>
</dbReference>
<name>A0A432WBP0_9GAMM</name>
<dbReference type="Pfam" id="PF01168">
    <property type="entry name" value="Ala_racemase_N"/>
    <property type="match status" value="1"/>
</dbReference>
<dbReference type="AlphaFoldDB" id="A0A432WBP0"/>
<sequence length="235" mass="26149">MTTDRGSIDYRLQAVRQQIINAAQQVNRDPKDITLLAVSKTKPMTMIREAYLSGQRSFGENYVQEGVQKINEATDLGDIEWHFIGPIQSNKTKDIAQHFHWVHSIDREKIARRLDEQRPRESGPLNVLIQINIDDEQSKAGIALSELKALATFISKCSNLRLRGIMAIPAADASESQQKSSFAALYKAFQELKTTHPNVDTLSMGMSNDLDAAIAHGSTLVRVGTAIFGARTEQN</sequence>
<keyword evidence="1 2" id="KW-0663">Pyridoxal phosphate</keyword>
<dbReference type="PROSITE" id="PS01211">
    <property type="entry name" value="UPF0001"/>
    <property type="match status" value="1"/>
</dbReference>
<evidence type="ECO:0000259" key="5">
    <source>
        <dbReference type="Pfam" id="PF01168"/>
    </source>
</evidence>
<evidence type="ECO:0000313" key="6">
    <source>
        <dbReference type="EMBL" id="RUO29466.1"/>
    </source>
</evidence>
<dbReference type="FunFam" id="3.20.20.10:FF:000018">
    <property type="entry name" value="Pyridoxal phosphate homeostasis protein"/>
    <property type="match status" value="1"/>
</dbReference>
<dbReference type="PANTHER" id="PTHR10146:SF14">
    <property type="entry name" value="PYRIDOXAL PHOSPHATE HOMEOSTASIS PROTEIN"/>
    <property type="match status" value="1"/>
</dbReference>
<dbReference type="InterPro" id="IPR001608">
    <property type="entry name" value="Ala_racemase_N"/>
</dbReference>
<evidence type="ECO:0000313" key="7">
    <source>
        <dbReference type="Proteomes" id="UP000288405"/>
    </source>
</evidence>
<feature type="modified residue" description="N6-(pyridoxal phosphate)lysine" evidence="2 3">
    <location>
        <position position="40"/>
    </location>
</feature>